<proteinExistence type="predicted"/>
<sequence>MSIKGKLAFSVFALSLAALAVGCSGPQPTRNIVVTESVPPTIRSTSTRVPPPLDPTTVPPTAVPLPGATPTEQPPQLTAERTVASSREPTTETVHLAEPTTSLILNTPGPRQAI</sequence>
<dbReference type="PROSITE" id="PS51257">
    <property type="entry name" value="PROKAR_LIPOPROTEIN"/>
    <property type="match status" value="1"/>
</dbReference>
<feature type="region of interest" description="Disordered" evidence="1">
    <location>
        <begin position="42"/>
        <end position="77"/>
    </location>
</feature>
<organism evidence="2">
    <name type="scientific">marine metagenome</name>
    <dbReference type="NCBI Taxonomy" id="408172"/>
    <lineage>
        <taxon>unclassified sequences</taxon>
        <taxon>metagenomes</taxon>
        <taxon>ecological metagenomes</taxon>
    </lineage>
</organism>
<accession>A0A382E4A8</accession>
<reference evidence="2" key="1">
    <citation type="submission" date="2018-05" db="EMBL/GenBank/DDBJ databases">
        <authorList>
            <person name="Lanie J.A."/>
            <person name="Ng W.-L."/>
            <person name="Kazmierczak K.M."/>
            <person name="Andrzejewski T.M."/>
            <person name="Davidsen T.M."/>
            <person name="Wayne K.J."/>
            <person name="Tettelin H."/>
            <person name="Glass J.I."/>
            <person name="Rusch D."/>
            <person name="Podicherti R."/>
            <person name="Tsui H.-C.T."/>
            <person name="Winkler M.E."/>
        </authorList>
    </citation>
    <scope>NUCLEOTIDE SEQUENCE</scope>
</reference>
<feature type="compositionally biased region" description="Pro residues" evidence="1">
    <location>
        <begin position="49"/>
        <end position="63"/>
    </location>
</feature>
<evidence type="ECO:0000313" key="2">
    <source>
        <dbReference type="EMBL" id="SVB45480.1"/>
    </source>
</evidence>
<gene>
    <name evidence="2" type="ORF">METZ01_LOCUS198334</name>
</gene>
<dbReference type="AlphaFoldDB" id="A0A382E4A8"/>
<feature type="non-terminal residue" evidence="2">
    <location>
        <position position="114"/>
    </location>
</feature>
<name>A0A382E4A8_9ZZZZ</name>
<dbReference type="EMBL" id="UINC01042612">
    <property type="protein sequence ID" value="SVB45480.1"/>
    <property type="molecule type" value="Genomic_DNA"/>
</dbReference>
<evidence type="ECO:0000256" key="1">
    <source>
        <dbReference type="SAM" id="MobiDB-lite"/>
    </source>
</evidence>
<protein>
    <submittedName>
        <fullName evidence="2">Uncharacterized protein</fullName>
    </submittedName>
</protein>